<keyword evidence="1" id="KW-1133">Transmembrane helix</keyword>
<gene>
    <name evidence="2" type="ORF">NCTC1542_04580</name>
</gene>
<feature type="transmembrane region" description="Helical" evidence="1">
    <location>
        <begin position="40"/>
        <end position="60"/>
    </location>
</feature>
<keyword evidence="1" id="KW-0812">Transmembrane</keyword>
<evidence type="ECO:0000256" key="1">
    <source>
        <dbReference type="SAM" id="Phobius"/>
    </source>
</evidence>
<keyword evidence="1" id="KW-0472">Membrane</keyword>
<dbReference type="PROSITE" id="PS51257">
    <property type="entry name" value="PROKAR_LIPOPROTEIN"/>
    <property type="match status" value="1"/>
</dbReference>
<evidence type="ECO:0000313" key="3">
    <source>
        <dbReference type="Proteomes" id="UP000255389"/>
    </source>
</evidence>
<proteinExistence type="predicted"/>
<dbReference type="AlphaFoldDB" id="A0A378V0J0"/>
<feature type="transmembrane region" description="Helical" evidence="1">
    <location>
        <begin position="12"/>
        <end position="34"/>
    </location>
</feature>
<protein>
    <submittedName>
        <fullName evidence="2">Uncharacterized protein</fullName>
    </submittedName>
</protein>
<evidence type="ECO:0000313" key="2">
    <source>
        <dbReference type="EMBL" id="SUA03100.1"/>
    </source>
</evidence>
<dbReference type="EMBL" id="UGQY01000004">
    <property type="protein sequence ID" value="SUA03100.1"/>
    <property type="molecule type" value="Genomic_DNA"/>
</dbReference>
<sequence length="67" mass="6876">MVGTRGTKRSQTWAVVLSTAALWGLGCGSLVAGIQTGSTVVTVIAVVLLALAGLSLILGVRKLRQQQ</sequence>
<accession>A0A378V0J0</accession>
<reference evidence="2 3" key="1">
    <citation type="submission" date="2018-06" db="EMBL/GenBank/DDBJ databases">
        <authorList>
            <consortium name="Pathogen Informatics"/>
            <person name="Doyle S."/>
        </authorList>
    </citation>
    <scope>NUCLEOTIDE SEQUENCE [LARGE SCALE GENOMIC DNA]</scope>
    <source>
        <strain evidence="2 3">NCTC1542</strain>
    </source>
</reference>
<dbReference type="Proteomes" id="UP000255389">
    <property type="component" value="Unassembled WGS sequence"/>
</dbReference>
<name>A0A378V0J0_MYCFO</name>
<organism evidence="2 3">
    <name type="scientific">Mycolicibacterium fortuitum</name>
    <name type="common">Mycobacterium fortuitum</name>
    <dbReference type="NCBI Taxonomy" id="1766"/>
    <lineage>
        <taxon>Bacteria</taxon>
        <taxon>Bacillati</taxon>
        <taxon>Actinomycetota</taxon>
        <taxon>Actinomycetes</taxon>
        <taxon>Mycobacteriales</taxon>
        <taxon>Mycobacteriaceae</taxon>
        <taxon>Mycolicibacterium</taxon>
    </lineage>
</organism>